<comment type="subcellular location">
    <subcellularLocation>
        <location evidence="1">Membrane</location>
        <topology evidence="1">Single-pass membrane protein</topology>
    </subcellularLocation>
</comment>
<evidence type="ECO:0000313" key="13">
    <source>
        <dbReference type="EMBL" id="KAL3071736.1"/>
    </source>
</evidence>
<evidence type="ECO:0000256" key="5">
    <source>
        <dbReference type="ARBA" id="ARBA00022837"/>
    </source>
</evidence>
<proteinExistence type="predicted"/>
<evidence type="ECO:0000256" key="9">
    <source>
        <dbReference type="PROSITE-ProRule" id="PRU00043"/>
    </source>
</evidence>
<sequence length="842" mass="92532">MKRAEGGENRVQLRIHHHPIVSQTNPNPPPAAADSAHGTTPVPPCPLRHVPCHVASCALPVPSPLPLPPPTPSFAPSMSPITIPNASTILMLLLPFLSIFLLSLFPLSLTKISPVENCPFCSNSSTFSSSSSSPSPFSPPPLLLTIGRCVRPGTPLFRWPNECPLPQLRSRLISLDPFSGIIFAEQRHCPRRSQNWTIEVQIRCSESENWTNAKMEINLSQQKQKPRALAKRWIHRRNPRNSRIRFKEDKYVVEMPENAPVRSVVAQVQAHNEADQSLFYAFGVSEDSRSTNLFSLDTVSGEIRLAKALDRETQSKHVLKVTAFERLDPSQLATVSVIIEVMDIQDNAPSFEKSTYIAEIREDAPIGTTVLSVFARDFDDGANGEVKYSLDNVKEAAEVAHLFSINPKSGVVQTAAQFDHEALPQLLLLQAIATDGGQPPMRSNANLEIAVLDVNDNAPQFEQPNGTACAANVSEDAPVPSVILRPRARDADAGANGKVHFSIVSMSVPLFSIDYESGEVTLRSRASPKQSPLTLLIRAKDGGQPSLFSTLQCTVTIIDVNDHSPAFIGIEKTGDDQLELFVDENAPIGREIGRLLAVDEDSGENGEIRYRITAATEENETKMAPPPAPFELDEISGALRTTEKLDRESRSEFTLSVLAEDGGERPKNASLRIKIHVKDINDNSPFFPQMLYRIELDEDTPRGHSLLSLRANDADENDSQKLSYRIGRQTPAASDLFALTKMGAEQGAVLSLAREFSPKDEEFLLEILATDEDGLSGHCNVSIKVKDINRPPQFVPHQFLLRIAENAPIGAPVTKMEATDEDRGENARLKYTMNSTEFGCES</sequence>
<dbReference type="CDD" id="cd11304">
    <property type="entry name" value="Cadherin_repeat"/>
    <property type="match status" value="6"/>
</dbReference>
<dbReference type="PROSITE" id="PS00232">
    <property type="entry name" value="CADHERIN_1"/>
    <property type="match status" value="3"/>
</dbReference>
<dbReference type="Proteomes" id="UP001620626">
    <property type="component" value="Unassembled WGS sequence"/>
</dbReference>
<accession>A0ABD2HXN1</accession>
<comment type="caution">
    <text evidence="13">The sequence shown here is derived from an EMBL/GenBank/DDBJ whole genome shotgun (WGS) entry which is preliminary data.</text>
</comment>
<dbReference type="GO" id="GO:0016020">
    <property type="term" value="C:membrane"/>
    <property type="evidence" value="ECO:0007669"/>
    <property type="project" value="UniProtKB-SubCell"/>
</dbReference>
<dbReference type="InterPro" id="IPR002126">
    <property type="entry name" value="Cadherin-like_dom"/>
</dbReference>
<evidence type="ECO:0000256" key="4">
    <source>
        <dbReference type="ARBA" id="ARBA00022737"/>
    </source>
</evidence>
<name>A0ABD2HXN1_9BILA</name>
<dbReference type="GO" id="GO:0007411">
    <property type="term" value="P:axon guidance"/>
    <property type="evidence" value="ECO:0007669"/>
    <property type="project" value="UniProtKB-ARBA"/>
</dbReference>
<evidence type="ECO:0000256" key="6">
    <source>
        <dbReference type="ARBA" id="ARBA00022989"/>
    </source>
</evidence>
<keyword evidence="8" id="KW-0325">Glycoprotein</keyword>
<keyword evidence="6 11" id="KW-1133">Transmembrane helix</keyword>
<evidence type="ECO:0000256" key="8">
    <source>
        <dbReference type="ARBA" id="ARBA00023180"/>
    </source>
</evidence>
<protein>
    <recommendedName>
        <fullName evidence="12">Cadherin domain-containing protein</fullName>
    </recommendedName>
</protein>
<feature type="region of interest" description="Disordered" evidence="10">
    <location>
        <begin position="18"/>
        <end position="40"/>
    </location>
</feature>
<dbReference type="PANTHER" id="PTHR24028:SF146">
    <property type="entry name" value="CADHERIN 96CB, ISOFORM D-RELATED"/>
    <property type="match status" value="1"/>
</dbReference>
<dbReference type="Gene3D" id="2.60.40.60">
    <property type="entry name" value="Cadherins"/>
    <property type="match status" value="6"/>
</dbReference>
<feature type="domain" description="Cadherin" evidence="12">
    <location>
        <begin position="582"/>
        <end position="687"/>
    </location>
</feature>
<dbReference type="SUPFAM" id="SSF49313">
    <property type="entry name" value="Cadherin-like"/>
    <property type="match status" value="6"/>
</dbReference>
<dbReference type="InterPro" id="IPR055928">
    <property type="entry name" value="Fmi-1_DUF7505"/>
</dbReference>
<organism evidence="13 14">
    <name type="scientific">Heterodera trifolii</name>
    <dbReference type="NCBI Taxonomy" id="157864"/>
    <lineage>
        <taxon>Eukaryota</taxon>
        <taxon>Metazoa</taxon>
        <taxon>Ecdysozoa</taxon>
        <taxon>Nematoda</taxon>
        <taxon>Chromadorea</taxon>
        <taxon>Rhabditida</taxon>
        <taxon>Tylenchina</taxon>
        <taxon>Tylenchomorpha</taxon>
        <taxon>Tylenchoidea</taxon>
        <taxon>Heteroderidae</taxon>
        <taxon>Heteroderinae</taxon>
        <taxon>Heterodera</taxon>
    </lineage>
</organism>
<feature type="domain" description="Cadherin" evidence="12">
    <location>
        <begin position="688"/>
        <end position="794"/>
    </location>
</feature>
<keyword evidence="7 11" id="KW-0472">Membrane</keyword>
<keyword evidence="3" id="KW-0732">Signal</keyword>
<evidence type="ECO:0000313" key="14">
    <source>
        <dbReference type="Proteomes" id="UP001620626"/>
    </source>
</evidence>
<keyword evidence="5 9" id="KW-0106">Calcium</keyword>
<dbReference type="FunFam" id="2.60.40.60:FF:000020">
    <property type="entry name" value="Dachsous cadherin-related 1b"/>
    <property type="match status" value="2"/>
</dbReference>
<evidence type="ECO:0000256" key="10">
    <source>
        <dbReference type="SAM" id="MobiDB-lite"/>
    </source>
</evidence>
<keyword evidence="2 11" id="KW-0812">Transmembrane</keyword>
<evidence type="ECO:0000256" key="11">
    <source>
        <dbReference type="SAM" id="Phobius"/>
    </source>
</evidence>
<keyword evidence="14" id="KW-1185">Reference proteome</keyword>
<dbReference type="PRINTS" id="PR00205">
    <property type="entry name" value="CADHERIN"/>
</dbReference>
<reference evidence="13 14" key="1">
    <citation type="submission" date="2024-10" db="EMBL/GenBank/DDBJ databases">
        <authorList>
            <person name="Kim D."/>
        </authorList>
    </citation>
    <scope>NUCLEOTIDE SEQUENCE [LARGE SCALE GENOMIC DNA]</scope>
    <source>
        <strain evidence="13">BH-2024</strain>
    </source>
</reference>
<evidence type="ECO:0000256" key="1">
    <source>
        <dbReference type="ARBA" id="ARBA00004167"/>
    </source>
</evidence>
<dbReference type="Pfam" id="PF24337">
    <property type="entry name" value="DUF7505"/>
    <property type="match status" value="1"/>
</dbReference>
<dbReference type="EMBL" id="JBICBT010001357">
    <property type="protein sequence ID" value="KAL3071736.1"/>
    <property type="molecule type" value="Genomic_DNA"/>
</dbReference>
<evidence type="ECO:0000256" key="3">
    <source>
        <dbReference type="ARBA" id="ARBA00022729"/>
    </source>
</evidence>
<dbReference type="SMART" id="SM00112">
    <property type="entry name" value="CA"/>
    <property type="match status" value="5"/>
</dbReference>
<dbReference type="PROSITE" id="PS50268">
    <property type="entry name" value="CADHERIN_2"/>
    <property type="match status" value="6"/>
</dbReference>
<dbReference type="FunFam" id="2.60.40.60:FF:000092">
    <property type="entry name" value="Protocadherin 8"/>
    <property type="match status" value="1"/>
</dbReference>
<feature type="domain" description="Cadherin" evidence="12">
    <location>
        <begin position="352"/>
        <end position="461"/>
    </location>
</feature>
<dbReference type="PANTHER" id="PTHR24028">
    <property type="entry name" value="CADHERIN-87A"/>
    <property type="match status" value="1"/>
</dbReference>
<dbReference type="GO" id="GO:0005509">
    <property type="term" value="F:calcium ion binding"/>
    <property type="evidence" value="ECO:0007669"/>
    <property type="project" value="UniProtKB-UniRule"/>
</dbReference>
<dbReference type="Pfam" id="PF00028">
    <property type="entry name" value="Cadherin"/>
    <property type="match status" value="5"/>
</dbReference>
<evidence type="ECO:0000256" key="2">
    <source>
        <dbReference type="ARBA" id="ARBA00022692"/>
    </source>
</evidence>
<gene>
    <name evidence="13" type="ORF">niasHT_035637</name>
</gene>
<evidence type="ECO:0000259" key="12">
    <source>
        <dbReference type="PROSITE" id="PS50268"/>
    </source>
</evidence>
<dbReference type="InterPro" id="IPR020894">
    <property type="entry name" value="Cadherin_CS"/>
</dbReference>
<feature type="domain" description="Cadherin" evidence="12">
    <location>
        <begin position="247"/>
        <end position="351"/>
    </location>
</feature>
<keyword evidence="4" id="KW-0677">Repeat</keyword>
<evidence type="ECO:0000256" key="7">
    <source>
        <dbReference type="ARBA" id="ARBA00023136"/>
    </source>
</evidence>
<feature type="domain" description="Cadherin" evidence="12">
    <location>
        <begin position="795"/>
        <end position="833"/>
    </location>
</feature>
<dbReference type="InterPro" id="IPR015919">
    <property type="entry name" value="Cadherin-like_sf"/>
</dbReference>
<dbReference type="FunFam" id="2.60.40.60:FF:000104">
    <property type="entry name" value="cadherin-23 isoform X1"/>
    <property type="match status" value="1"/>
</dbReference>
<dbReference type="AlphaFoldDB" id="A0ABD2HXN1"/>
<dbReference type="InterPro" id="IPR050174">
    <property type="entry name" value="Protocadherin/Cadherin-CA"/>
</dbReference>
<feature type="domain" description="Cadherin" evidence="12">
    <location>
        <begin position="473"/>
        <end position="567"/>
    </location>
</feature>
<feature type="transmembrane region" description="Helical" evidence="11">
    <location>
        <begin position="88"/>
        <end position="109"/>
    </location>
</feature>